<proteinExistence type="inferred from homology"/>
<comment type="similarity">
    <text evidence="1 3">Belongs to the GcvH family.</text>
</comment>
<dbReference type="GO" id="GO:0005960">
    <property type="term" value="C:glycine cleavage complex"/>
    <property type="evidence" value="ECO:0007669"/>
    <property type="project" value="InterPro"/>
</dbReference>
<feature type="modified residue" description="N6-lipoyllysine" evidence="3 4">
    <location>
        <position position="66"/>
    </location>
</feature>
<dbReference type="InterPro" id="IPR003016">
    <property type="entry name" value="2-oxoA_DH_lipoyl-BS"/>
</dbReference>
<dbReference type="PROSITE" id="PS50968">
    <property type="entry name" value="BIOTINYL_LIPOYL"/>
    <property type="match status" value="1"/>
</dbReference>
<keyword evidence="2 3" id="KW-0450">Lipoyl</keyword>
<dbReference type="GO" id="GO:0019464">
    <property type="term" value="P:glycine decarboxylation via glycine cleavage system"/>
    <property type="evidence" value="ECO:0007669"/>
    <property type="project" value="UniProtKB-UniRule"/>
</dbReference>
<dbReference type="GO" id="GO:0005737">
    <property type="term" value="C:cytoplasm"/>
    <property type="evidence" value="ECO:0007669"/>
    <property type="project" value="TreeGrafter"/>
</dbReference>
<comment type="caution">
    <text evidence="6">The sequence shown here is derived from an EMBL/GenBank/DDBJ whole genome shotgun (WGS) entry which is preliminary data.</text>
</comment>
<dbReference type="InterPro" id="IPR000089">
    <property type="entry name" value="Biotin_lipoyl"/>
</dbReference>
<dbReference type="NCBIfam" id="NF002270">
    <property type="entry name" value="PRK01202.1"/>
    <property type="match status" value="1"/>
</dbReference>
<keyword evidence="7" id="KW-1185">Reference proteome</keyword>
<name>A0A399RP01_9PROT</name>
<feature type="domain" description="Lipoyl-binding" evidence="5">
    <location>
        <begin position="25"/>
        <end position="107"/>
    </location>
</feature>
<evidence type="ECO:0000256" key="4">
    <source>
        <dbReference type="PIRSR" id="PIRSR617453-50"/>
    </source>
</evidence>
<evidence type="ECO:0000256" key="3">
    <source>
        <dbReference type="HAMAP-Rule" id="MF_00272"/>
    </source>
</evidence>
<comment type="cofactor">
    <cofactor evidence="3">
        <name>(R)-lipoate</name>
        <dbReference type="ChEBI" id="CHEBI:83088"/>
    </cofactor>
    <text evidence="3">Binds 1 lipoyl cofactor covalently.</text>
</comment>
<dbReference type="RefSeq" id="WP_119374999.1">
    <property type="nucleotide sequence ID" value="NZ_QWFX01000005.1"/>
</dbReference>
<dbReference type="AlphaFoldDB" id="A0A399RP01"/>
<sequence>MTQKFTQQVTFYTEDHEWVTVHGDLATVGITRYAADQLGDVVFVETPEVGKTVKKGDEMAVVESVKAASDVYAPMSGEVIDANGALADAPEKVNEHPETEGWFCVIKFSDGAETEGLMDKDAYYEYCKGLA</sequence>
<protein>
    <recommendedName>
        <fullName evidence="3">Glycine cleavage system H protein</fullName>
    </recommendedName>
</protein>
<organism evidence="6 7">
    <name type="scientific">Henriciella mobilis</name>
    <dbReference type="NCBI Taxonomy" id="2305467"/>
    <lineage>
        <taxon>Bacteria</taxon>
        <taxon>Pseudomonadati</taxon>
        <taxon>Pseudomonadota</taxon>
        <taxon>Alphaproteobacteria</taxon>
        <taxon>Hyphomonadales</taxon>
        <taxon>Hyphomonadaceae</taxon>
        <taxon>Henriciella</taxon>
    </lineage>
</organism>
<evidence type="ECO:0000256" key="2">
    <source>
        <dbReference type="ARBA" id="ARBA00022823"/>
    </source>
</evidence>
<gene>
    <name evidence="3 6" type="primary">gcvH</name>
    <name evidence="6" type="ORF">D1223_03480</name>
</gene>
<accession>A0A399RP01</accession>
<dbReference type="Pfam" id="PF01597">
    <property type="entry name" value="GCV_H"/>
    <property type="match status" value="1"/>
</dbReference>
<reference evidence="6 7" key="1">
    <citation type="submission" date="2018-08" db="EMBL/GenBank/DDBJ databases">
        <title>Henriciella mobilis sp. nov., isolated from seawater.</title>
        <authorList>
            <person name="Cheng H."/>
            <person name="Wu Y.-H."/>
            <person name="Xu X.-W."/>
            <person name="Guo L.-L."/>
        </authorList>
    </citation>
    <scope>NUCLEOTIDE SEQUENCE [LARGE SCALE GENOMIC DNA]</scope>
    <source>
        <strain evidence="6 7">JN25</strain>
    </source>
</reference>
<dbReference type="SUPFAM" id="SSF51230">
    <property type="entry name" value="Single hybrid motif"/>
    <property type="match status" value="1"/>
</dbReference>
<evidence type="ECO:0000259" key="5">
    <source>
        <dbReference type="PROSITE" id="PS50968"/>
    </source>
</evidence>
<dbReference type="PANTHER" id="PTHR11715">
    <property type="entry name" value="GLYCINE CLEAVAGE SYSTEM H PROTEIN"/>
    <property type="match status" value="1"/>
</dbReference>
<dbReference type="InterPro" id="IPR011053">
    <property type="entry name" value="Single_hybrid_motif"/>
</dbReference>
<dbReference type="NCBIfam" id="TIGR00527">
    <property type="entry name" value="gcvH"/>
    <property type="match status" value="1"/>
</dbReference>
<dbReference type="InterPro" id="IPR017453">
    <property type="entry name" value="GCV_H_sub"/>
</dbReference>
<comment type="subunit">
    <text evidence="3">The glycine cleavage system is composed of four proteins: P, T, L and H.</text>
</comment>
<dbReference type="InterPro" id="IPR033753">
    <property type="entry name" value="GCV_H/Fam206"/>
</dbReference>
<dbReference type="GO" id="GO:0009249">
    <property type="term" value="P:protein lipoylation"/>
    <property type="evidence" value="ECO:0007669"/>
    <property type="project" value="TreeGrafter"/>
</dbReference>
<dbReference type="Gene3D" id="2.40.50.100">
    <property type="match status" value="1"/>
</dbReference>
<evidence type="ECO:0000313" key="6">
    <source>
        <dbReference type="EMBL" id="RIJ32918.1"/>
    </source>
</evidence>
<comment type="function">
    <text evidence="3">The glycine cleavage system catalyzes the degradation of glycine. The H protein shuttles the methylamine group of glycine from the P protein to the T protein.</text>
</comment>
<dbReference type="PANTHER" id="PTHR11715:SF3">
    <property type="entry name" value="GLYCINE CLEAVAGE SYSTEM H PROTEIN-RELATED"/>
    <property type="match status" value="1"/>
</dbReference>
<dbReference type="CDD" id="cd06848">
    <property type="entry name" value="GCS_H"/>
    <property type="match status" value="1"/>
</dbReference>
<dbReference type="InterPro" id="IPR002930">
    <property type="entry name" value="GCV_H"/>
</dbReference>
<dbReference type="OrthoDB" id="9796712at2"/>
<evidence type="ECO:0000256" key="1">
    <source>
        <dbReference type="ARBA" id="ARBA00009249"/>
    </source>
</evidence>
<dbReference type="EMBL" id="QWFX01000005">
    <property type="protein sequence ID" value="RIJ32918.1"/>
    <property type="molecule type" value="Genomic_DNA"/>
</dbReference>
<dbReference type="PROSITE" id="PS00189">
    <property type="entry name" value="LIPOYL"/>
    <property type="match status" value="1"/>
</dbReference>
<dbReference type="Proteomes" id="UP000266385">
    <property type="component" value="Unassembled WGS sequence"/>
</dbReference>
<evidence type="ECO:0000313" key="7">
    <source>
        <dbReference type="Proteomes" id="UP000266385"/>
    </source>
</evidence>
<dbReference type="HAMAP" id="MF_00272">
    <property type="entry name" value="GcvH"/>
    <property type="match status" value="1"/>
</dbReference>